<dbReference type="AlphaFoldDB" id="A0A6J4NQU3"/>
<evidence type="ECO:0000256" key="3">
    <source>
        <dbReference type="ARBA" id="ARBA00022801"/>
    </source>
</evidence>
<dbReference type="Pfam" id="PF00877">
    <property type="entry name" value="NLPC_P60"/>
    <property type="match status" value="1"/>
</dbReference>
<name>A0A6J4NQU3_9ACTN</name>
<dbReference type="InterPro" id="IPR000064">
    <property type="entry name" value="NLP_P60_dom"/>
</dbReference>
<organism evidence="6">
    <name type="scientific">uncultured Nocardioides sp</name>
    <dbReference type="NCBI Taxonomy" id="198441"/>
    <lineage>
        <taxon>Bacteria</taxon>
        <taxon>Bacillati</taxon>
        <taxon>Actinomycetota</taxon>
        <taxon>Actinomycetes</taxon>
        <taxon>Propionibacteriales</taxon>
        <taxon>Nocardioidaceae</taxon>
        <taxon>Nocardioides</taxon>
        <taxon>environmental samples</taxon>
    </lineage>
</organism>
<keyword evidence="4" id="KW-0788">Thiol protease</keyword>
<dbReference type="InterPro" id="IPR038765">
    <property type="entry name" value="Papain-like_cys_pep_sf"/>
</dbReference>
<feature type="non-terminal residue" evidence="6">
    <location>
        <position position="1"/>
    </location>
</feature>
<evidence type="ECO:0000256" key="2">
    <source>
        <dbReference type="ARBA" id="ARBA00022670"/>
    </source>
</evidence>
<dbReference type="SUPFAM" id="SSF54001">
    <property type="entry name" value="Cysteine proteinases"/>
    <property type="match status" value="1"/>
</dbReference>
<evidence type="ECO:0000256" key="1">
    <source>
        <dbReference type="ARBA" id="ARBA00007074"/>
    </source>
</evidence>
<evidence type="ECO:0000313" key="6">
    <source>
        <dbReference type="EMBL" id="CAA9391227.1"/>
    </source>
</evidence>
<protein>
    <recommendedName>
        <fullName evidence="5">NlpC/P60 domain-containing protein</fullName>
    </recommendedName>
</protein>
<comment type="similarity">
    <text evidence="1">Belongs to the peptidase C40 family.</text>
</comment>
<dbReference type="PANTHER" id="PTHR47359:SF3">
    <property type="entry name" value="NLP_P60 DOMAIN-CONTAINING PROTEIN-RELATED"/>
    <property type="match status" value="1"/>
</dbReference>
<dbReference type="Gene3D" id="3.90.1720.10">
    <property type="entry name" value="endopeptidase domain like (from Nostoc punctiforme)"/>
    <property type="match status" value="1"/>
</dbReference>
<sequence length="126" mass="13121">TPPSPSGGASAAIAFARAQIGDPYQWGAAGPDSWDCSGLTSGAWARGGRSLPHYSVAQYTQSTALSAGQLAPGDLVFWGSSSSASSIYHVALYVGGGRVIHAPRTGTTVREESMYSWRAPNFFARP</sequence>
<dbReference type="InterPro" id="IPR051794">
    <property type="entry name" value="PG_Endopeptidase_C40"/>
</dbReference>
<gene>
    <name evidence="6" type="ORF">AVDCRST_MAG32-2331</name>
</gene>
<dbReference type="PANTHER" id="PTHR47359">
    <property type="entry name" value="PEPTIDOGLYCAN DL-ENDOPEPTIDASE CWLO"/>
    <property type="match status" value="1"/>
</dbReference>
<dbReference type="GO" id="GO:0008234">
    <property type="term" value="F:cysteine-type peptidase activity"/>
    <property type="evidence" value="ECO:0007669"/>
    <property type="project" value="UniProtKB-KW"/>
</dbReference>
<reference evidence="6" key="1">
    <citation type="submission" date="2020-02" db="EMBL/GenBank/DDBJ databases">
        <authorList>
            <person name="Meier V. D."/>
        </authorList>
    </citation>
    <scope>NUCLEOTIDE SEQUENCE</scope>
    <source>
        <strain evidence="6">AVDCRST_MAG32</strain>
    </source>
</reference>
<evidence type="ECO:0000256" key="4">
    <source>
        <dbReference type="ARBA" id="ARBA00022807"/>
    </source>
</evidence>
<feature type="domain" description="NlpC/P60" evidence="5">
    <location>
        <begin position="6"/>
        <end position="126"/>
    </location>
</feature>
<keyword evidence="3" id="KW-0378">Hydrolase</keyword>
<evidence type="ECO:0000259" key="5">
    <source>
        <dbReference type="PROSITE" id="PS51935"/>
    </source>
</evidence>
<proteinExistence type="inferred from homology"/>
<dbReference type="EMBL" id="CADCUM010000094">
    <property type="protein sequence ID" value="CAA9391227.1"/>
    <property type="molecule type" value="Genomic_DNA"/>
</dbReference>
<accession>A0A6J4NQU3</accession>
<keyword evidence="2" id="KW-0645">Protease</keyword>
<dbReference type="PROSITE" id="PS51935">
    <property type="entry name" value="NLPC_P60"/>
    <property type="match status" value="1"/>
</dbReference>
<dbReference type="GO" id="GO:0006508">
    <property type="term" value="P:proteolysis"/>
    <property type="evidence" value="ECO:0007669"/>
    <property type="project" value="UniProtKB-KW"/>
</dbReference>